<dbReference type="KEGG" id="crx:CRECT_0797"/>
<evidence type="ECO:0000313" key="3">
    <source>
        <dbReference type="Proteomes" id="UP000502377"/>
    </source>
</evidence>
<sequence length="93" mass="10996">MQTTIDYQKYELMDKRTVFNHLLKAEAKLNALEQEFKTKIKAQKELVKFLKAKSKIDEKEICIPSLDEAIREFENGETISCKDFSDYQAKMRE</sequence>
<dbReference type="AlphaFoldDB" id="A0A6G5QLX1"/>
<dbReference type="Proteomes" id="UP000502377">
    <property type="component" value="Chromosome"/>
</dbReference>
<evidence type="ECO:0000256" key="1">
    <source>
        <dbReference type="SAM" id="Coils"/>
    </source>
</evidence>
<organism evidence="2 3">
    <name type="scientific">Campylobacter rectus</name>
    <name type="common">Wolinella recta</name>
    <dbReference type="NCBI Taxonomy" id="203"/>
    <lineage>
        <taxon>Bacteria</taxon>
        <taxon>Pseudomonadati</taxon>
        <taxon>Campylobacterota</taxon>
        <taxon>Epsilonproteobacteria</taxon>
        <taxon>Campylobacterales</taxon>
        <taxon>Campylobacteraceae</taxon>
        <taxon>Campylobacter</taxon>
    </lineage>
</organism>
<accession>A0A6G5QLX1</accession>
<proteinExistence type="predicted"/>
<evidence type="ECO:0000313" key="2">
    <source>
        <dbReference type="EMBL" id="QCD46476.1"/>
    </source>
</evidence>
<keyword evidence="1" id="KW-0175">Coiled coil</keyword>
<dbReference type="EMBL" id="CP012543">
    <property type="protein sequence ID" value="QCD46476.1"/>
    <property type="molecule type" value="Genomic_DNA"/>
</dbReference>
<protein>
    <submittedName>
        <fullName evidence="2">Uncharacterized protein</fullName>
    </submittedName>
</protein>
<reference evidence="2 3" key="1">
    <citation type="submission" date="2016-07" db="EMBL/GenBank/DDBJ databases">
        <title>Comparative genomics of the Campylobacter concisus group.</title>
        <authorList>
            <person name="Miller W.G."/>
            <person name="Yee E."/>
            <person name="Chapman M.H."/>
            <person name="Huynh S."/>
            <person name="Bono J.L."/>
            <person name="On S.L.W."/>
            <person name="StLeger J."/>
            <person name="Foster G."/>
            <person name="Parker C.T."/>
        </authorList>
    </citation>
    <scope>NUCLEOTIDE SEQUENCE [LARGE SCALE GENOMIC DNA]</scope>
    <source>
        <strain evidence="2 3">ATCC 33238</strain>
    </source>
</reference>
<name>A0A6G5QLX1_CAMRE</name>
<dbReference type="RefSeq" id="WP_002946107.1">
    <property type="nucleotide sequence ID" value="NZ_CAURIV010000015.1"/>
</dbReference>
<gene>
    <name evidence="2" type="ORF">CRECT_0797</name>
</gene>
<feature type="coiled-coil region" evidence="1">
    <location>
        <begin position="15"/>
        <end position="42"/>
    </location>
</feature>